<evidence type="ECO:0000313" key="7">
    <source>
        <dbReference type="EMBL" id="JAS07653.1"/>
    </source>
</evidence>
<dbReference type="SMART" id="SM00141">
    <property type="entry name" value="PDGF"/>
    <property type="match status" value="1"/>
</dbReference>
<dbReference type="PROSITE" id="PS50278">
    <property type="entry name" value="PDGF_2"/>
    <property type="match status" value="1"/>
</dbReference>
<evidence type="ECO:0000256" key="5">
    <source>
        <dbReference type="SAM" id="SignalP"/>
    </source>
</evidence>
<organism evidence="7">
    <name type="scientific">Clastoptera arizonana</name>
    <name type="common">Arizona spittle bug</name>
    <dbReference type="NCBI Taxonomy" id="38151"/>
    <lineage>
        <taxon>Eukaryota</taxon>
        <taxon>Metazoa</taxon>
        <taxon>Ecdysozoa</taxon>
        <taxon>Arthropoda</taxon>
        <taxon>Hexapoda</taxon>
        <taxon>Insecta</taxon>
        <taxon>Pterygota</taxon>
        <taxon>Neoptera</taxon>
        <taxon>Paraneoptera</taxon>
        <taxon>Hemiptera</taxon>
        <taxon>Auchenorrhyncha</taxon>
        <taxon>Cercopoidea</taxon>
        <taxon>Clastopteridae</taxon>
        <taxon>Clastoptera</taxon>
    </lineage>
</organism>
<sequence>MIFKLCIFVLMWYISLGEYYFDDSYDDNNLANENEIPLDLLLRLSTINNMSKLMEMVIDSDEHDLKMLNNDYPEVASDFAEKNRKKRKDEILQPKPAGCIPTPQVVNLNLTNDLLSVYYPSCVIMQRCGGCCVKDFLACRPLKKKSVSYQILQIKYVKKLLTINKKIIITVDEHVKCACGCRILKSVSKL</sequence>
<evidence type="ECO:0000256" key="2">
    <source>
        <dbReference type="ARBA" id="ARBA00023030"/>
    </source>
</evidence>
<dbReference type="GO" id="GO:0005615">
    <property type="term" value="C:extracellular space"/>
    <property type="evidence" value="ECO:0007669"/>
    <property type="project" value="TreeGrafter"/>
</dbReference>
<dbReference type="GO" id="GO:0070851">
    <property type="term" value="F:growth factor receptor binding"/>
    <property type="evidence" value="ECO:0007669"/>
    <property type="project" value="TreeGrafter"/>
</dbReference>
<dbReference type="GO" id="GO:0016020">
    <property type="term" value="C:membrane"/>
    <property type="evidence" value="ECO:0007669"/>
    <property type="project" value="InterPro"/>
</dbReference>
<dbReference type="InterPro" id="IPR023581">
    <property type="entry name" value="PD_growth_factor_CS"/>
</dbReference>
<dbReference type="Gene3D" id="2.10.90.10">
    <property type="entry name" value="Cystine-knot cytokines"/>
    <property type="match status" value="1"/>
</dbReference>
<dbReference type="InterPro" id="IPR029034">
    <property type="entry name" value="Cystine-knot_cytokine"/>
</dbReference>
<dbReference type="GO" id="GO:0008083">
    <property type="term" value="F:growth factor activity"/>
    <property type="evidence" value="ECO:0007669"/>
    <property type="project" value="UniProtKB-KW"/>
</dbReference>
<dbReference type="EMBL" id="GEDC01029645">
    <property type="protein sequence ID" value="JAS07653.1"/>
    <property type="molecule type" value="Transcribed_RNA"/>
</dbReference>
<dbReference type="GO" id="GO:0008284">
    <property type="term" value="P:positive regulation of cell population proliferation"/>
    <property type="evidence" value="ECO:0007669"/>
    <property type="project" value="TreeGrafter"/>
</dbReference>
<reference evidence="7" key="1">
    <citation type="submission" date="2015-12" db="EMBL/GenBank/DDBJ databases">
        <title>De novo transcriptome assembly of four potential Pierce s Disease insect vectors from Arizona vineyards.</title>
        <authorList>
            <person name="Tassone E.E."/>
        </authorList>
    </citation>
    <scope>NUCLEOTIDE SEQUENCE</scope>
</reference>
<dbReference type="PANTHER" id="PTHR11633:SF1">
    <property type="entry name" value="LD28763P"/>
    <property type="match status" value="1"/>
</dbReference>
<feature type="domain" description="Platelet-derived growth factor (PDGF) family profile" evidence="6">
    <location>
        <begin position="111"/>
        <end position="179"/>
    </location>
</feature>
<evidence type="ECO:0000259" key="6">
    <source>
        <dbReference type="PROSITE" id="PS50278"/>
    </source>
</evidence>
<keyword evidence="5" id="KW-0732">Signal</keyword>
<keyword evidence="2 4" id="KW-0339">Growth factor</keyword>
<protein>
    <recommendedName>
        <fullName evidence="6">Platelet-derived growth factor (PDGF) family profile domain-containing protein</fullName>
    </recommendedName>
</protein>
<evidence type="ECO:0000256" key="1">
    <source>
        <dbReference type="ARBA" id="ARBA00006686"/>
    </source>
</evidence>
<name>A0A1B6C2A8_9HEMI</name>
<dbReference type="PROSITE" id="PS00249">
    <property type="entry name" value="PDGF_1"/>
    <property type="match status" value="1"/>
</dbReference>
<dbReference type="SUPFAM" id="SSF57501">
    <property type="entry name" value="Cystine-knot cytokines"/>
    <property type="match status" value="1"/>
</dbReference>
<comment type="similarity">
    <text evidence="1 4">Belongs to the PDGF/VEGF growth factor family.</text>
</comment>
<dbReference type="AlphaFoldDB" id="A0A1B6C2A8"/>
<proteinExistence type="inferred from homology"/>
<dbReference type="InterPro" id="IPR000072">
    <property type="entry name" value="PDGF/VEGF_dom"/>
</dbReference>
<evidence type="ECO:0000256" key="3">
    <source>
        <dbReference type="ARBA" id="ARBA00023246"/>
    </source>
</evidence>
<keyword evidence="3" id="KW-0497">Mitogen</keyword>
<dbReference type="GO" id="GO:0051781">
    <property type="term" value="P:positive regulation of cell division"/>
    <property type="evidence" value="ECO:0007669"/>
    <property type="project" value="UniProtKB-KW"/>
</dbReference>
<dbReference type="PANTHER" id="PTHR11633">
    <property type="entry name" value="PLATELET-DERIVED GROWTH FACTOR"/>
    <property type="match status" value="1"/>
</dbReference>
<accession>A0A1B6C2A8</accession>
<feature type="signal peptide" evidence="5">
    <location>
        <begin position="1"/>
        <end position="17"/>
    </location>
</feature>
<dbReference type="Pfam" id="PF00341">
    <property type="entry name" value="PDGF"/>
    <property type="match status" value="1"/>
</dbReference>
<gene>
    <name evidence="7" type="ORF">g.7932</name>
</gene>
<evidence type="ECO:0000256" key="4">
    <source>
        <dbReference type="RuleBase" id="RU003818"/>
    </source>
</evidence>
<feature type="chain" id="PRO_5008580042" description="Platelet-derived growth factor (PDGF) family profile domain-containing protein" evidence="5">
    <location>
        <begin position="18"/>
        <end position="190"/>
    </location>
</feature>